<reference evidence="2" key="2">
    <citation type="submission" date="2020-09" db="EMBL/GenBank/DDBJ databases">
        <authorList>
            <person name="Sun Q."/>
            <person name="Zhou Y."/>
        </authorList>
    </citation>
    <scope>NUCLEOTIDE SEQUENCE</scope>
    <source>
        <strain evidence="2">CGMCC 4.3508</strain>
    </source>
</reference>
<name>A0A917RNU8_9NOCA</name>
<dbReference type="AlphaFoldDB" id="A0A917RNU8"/>
<accession>A0A917RNU8</accession>
<proteinExistence type="predicted"/>
<sequence>MACSIVIGEPLLPAASGLTSPEPPQALTNASPHAMSGISDRRAIDRVDVPLIKWPFIRAGPP</sequence>
<feature type="region of interest" description="Disordered" evidence="1">
    <location>
        <begin position="13"/>
        <end position="39"/>
    </location>
</feature>
<reference evidence="2" key="1">
    <citation type="journal article" date="2014" name="Int. J. Syst. Evol. Microbiol.">
        <title>Complete genome sequence of Corynebacterium casei LMG S-19264T (=DSM 44701T), isolated from a smear-ripened cheese.</title>
        <authorList>
            <consortium name="US DOE Joint Genome Institute (JGI-PGF)"/>
            <person name="Walter F."/>
            <person name="Albersmeier A."/>
            <person name="Kalinowski J."/>
            <person name="Ruckert C."/>
        </authorList>
    </citation>
    <scope>NUCLEOTIDE SEQUENCE</scope>
    <source>
        <strain evidence="2">CGMCC 4.3508</strain>
    </source>
</reference>
<dbReference type="Proteomes" id="UP000638263">
    <property type="component" value="Unassembled WGS sequence"/>
</dbReference>
<evidence type="ECO:0000313" key="3">
    <source>
        <dbReference type="Proteomes" id="UP000638263"/>
    </source>
</evidence>
<protein>
    <submittedName>
        <fullName evidence="2">Uncharacterized protein</fullName>
    </submittedName>
</protein>
<keyword evidence="3" id="KW-1185">Reference proteome</keyword>
<organism evidence="2 3">
    <name type="scientific">Nocardia jinanensis</name>
    <dbReference type="NCBI Taxonomy" id="382504"/>
    <lineage>
        <taxon>Bacteria</taxon>
        <taxon>Bacillati</taxon>
        <taxon>Actinomycetota</taxon>
        <taxon>Actinomycetes</taxon>
        <taxon>Mycobacteriales</taxon>
        <taxon>Nocardiaceae</taxon>
        <taxon>Nocardia</taxon>
    </lineage>
</organism>
<evidence type="ECO:0000313" key="2">
    <source>
        <dbReference type="EMBL" id="GGL17458.1"/>
    </source>
</evidence>
<gene>
    <name evidence="2" type="ORF">GCM10011588_35210</name>
</gene>
<dbReference type="EMBL" id="BMMH01000006">
    <property type="protein sequence ID" value="GGL17458.1"/>
    <property type="molecule type" value="Genomic_DNA"/>
</dbReference>
<comment type="caution">
    <text evidence="2">The sequence shown here is derived from an EMBL/GenBank/DDBJ whole genome shotgun (WGS) entry which is preliminary data.</text>
</comment>
<evidence type="ECO:0000256" key="1">
    <source>
        <dbReference type="SAM" id="MobiDB-lite"/>
    </source>
</evidence>